<gene>
    <name evidence="2" type="ORF">IMCC3317_15230</name>
</gene>
<sequence>MKQLLILLLIINNFLVKAQDKTLNYDLSVAGNSIGTLTAVKKVEGNSTIYTTNSLATVHIFGETQISTSLTVEFLNGILQSSHYKIEKNGTLNDESNTILKNGVYYINHNGKTSQITSPITYATTMLYFDEPKGIETVFAELEGITKTISKAGLSMYVLSDPGNHHTNNYTYTNGILKEAVISHTLFNFKLTLNE</sequence>
<keyword evidence="3" id="KW-1185">Reference proteome</keyword>
<dbReference type="EMBL" id="CP019288">
    <property type="protein sequence ID" value="QHI36164.1"/>
    <property type="molecule type" value="Genomic_DNA"/>
</dbReference>
<evidence type="ECO:0000313" key="3">
    <source>
        <dbReference type="Proteomes" id="UP000464657"/>
    </source>
</evidence>
<dbReference type="AlphaFoldDB" id="A0A7L4ZJS3"/>
<accession>A0A7L4ZJS3</accession>
<feature type="signal peptide" evidence="1">
    <location>
        <begin position="1"/>
        <end position="18"/>
    </location>
</feature>
<dbReference type="RefSeq" id="WP_160128890.1">
    <property type="nucleotide sequence ID" value="NZ_CP019288.1"/>
</dbReference>
<dbReference type="KEGG" id="kan:IMCC3317_15230"/>
<reference evidence="2 3" key="1">
    <citation type="journal article" date="2013" name="Int. J. Syst. Evol. Microbiol.">
        <title>Kordia antarctica sp. nov., isolated from Antarctic seawater.</title>
        <authorList>
            <person name="Baek K."/>
            <person name="Choi A."/>
            <person name="Kang I."/>
            <person name="Lee K."/>
            <person name="Cho J.C."/>
        </authorList>
    </citation>
    <scope>NUCLEOTIDE SEQUENCE [LARGE SCALE GENOMIC DNA]</scope>
    <source>
        <strain evidence="2 3">IMCC3317</strain>
    </source>
</reference>
<evidence type="ECO:0000256" key="1">
    <source>
        <dbReference type="SAM" id="SignalP"/>
    </source>
</evidence>
<name>A0A7L4ZJS3_9FLAO</name>
<feature type="chain" id="PRO_5029835809" evidence="1">
    <location>
        <begin position="19"/>
        <end position="195"/>
    </location>
</feature>
<protein>
    <submittedName>
        <fullName evidence="2">Uncharacterized protein</fullName>
    </submittedName>
</protein>
<keyword evidence="1" id="KW-0732">Signal</keyword>
<proteinExistence type="predicted"/>
<dbReference type="InterPro" id="IPR045767">
    <property type="entry name" value="DUF6134"/>
</dbReference>
<organism evidence="2 3">
    <name type="scientific">Kordia antarctica</name>
    <dbReference type="NCBI Taxonomy" id="1218801"/>
    <lineage>
        <taxon>Bacteria</taxon>
        <taxon>Pseudomonadati</taxon>
        <taxon>Bacteroidota</taxon>
        <taxon>Flavobacteriia</taxon>
        <taxon>Flavobacteriales</taxon>
        <taxon>Flavobacteriaceae</taxon>
        <taxon>Kordia</taxon>
    </lineage>
</organism>
<evidence type="ECO:0000313" key="2">
    <source>
        <dbReference type="EMBL" id="QHI36164.1"/>
    </source>
</evidence>
<dbReference type="Pfam" id="PF19630">
    <property type="entry name" value="DUF6134"/>
    <property type="match status" value="1"/>
</dbReference>
<dbReference type="Proteomes" id="UP000464657">
    <property type="component" value="Chromosome"/>
</dbReference>
<dbReference type="OrthoDB" id="1352321at2"/>